<dbReference type="AlphaFoldDB" id="A0A9E7DJ74"/>
<keyword evidence="3 6" id="KW-0645">Protease</keyword>
<dbReference type="GO" id="GO:0016805">
    <property type="term" value="F:dipeptidase activity"/>
    <property type="evidence" value="ECO:0007669"/>
    <property type="project" value="UniProtKB-KW"/>
</dbReference>
<dbReference type="KEGG" id="fms:M1R53_00285"/>
<keyword evidence="5 6" id="KW-0224">Dipeptidase</keyword>
<evidence type="ECO:0000256" key="1">
    <source>
        <dbReference type="ARBA" id="ARBA00001670"/>
    </source>
</evidence>
<evidence type="ECO:0000313" key="7">
    <source>
        <dbReference type="EMBL" id="UQK59142.1"/>
    </source>
</evidence>
<dbReference type="Proteomes" id="UP000831151">
    <property type="component" value="Chromosome"/>
</dbReference>
<dbReference type="NCBIfam" id="NF033678">
    <property type="entry name" value="C69_fam_dipept"/>
    <property type="match status" value="1"/>
</dbReference>
<dbReference type="PANTHER" id="PTHR12994:SF17">
    <property type="entry name" value="LD30995P"/>
    <property type="match status" value="1"/>
</dbReference>
<keyword evidence="4 6" id="KW-0378">Hydrolase</keyword>
<organism evidence="7 8">
    <name type="scientific">Fenollaria massiliensis</name>
    <dbReference type="NCBI Taxonomy" id="938288"/>
    <lineage>
        <taxon>Bacteria</taxon>
        <taxon>Bacillati</taxon>
        <taxon>Bacillota</taxon>
        <taxon>Clostridia</taxon>
        <taxon>Eubacteriales</taxon>
        <taxon>Fenollaria</taxon>
    </lineage>
</organism>
<dbReference type="EC" id="3.4.-.-" evidence="6"/>
<reference evidence="7" key="1">
    <citation type="submission" date="2022-04" db="EMBL/GenBank/DDBJ databases">
        <title>Complete genome sequences of Ezakiella coagulans and Fenollaria massiliensis.</title>
        <authorList>
            <person name="France M.T."/>
            <person name="Clifford J."/>
            <person name="Narina S."/>
            <person name="Rutt L."/>
            <person name="Ravel J."/>
        </authorList>
    </citation>
    <scope>NUCLEOTIDE SEQUENCE</scope>
    <source>
        <strain evidence="7">C0061C2</strain>
    </source>
</reference>
<evidence type="ECO:0000313" key="8">
    <source>
        <dbReference type="Proteomes" id="UP000831151"/>
    </source>
</evidence>
<evidence type="ECO:0000256" key="3">
    <source>
        <dbReference type="ARBA" id="ARBA00022670"/>
    </source>
</evidence>
<dbReference type="InterPro" id="IPR047804">
    <property type="entry name" value="C69_dipept_A-like"/>
</dbReference>
<accession>A0A9E7DJ74</accession>
<evidence type="ECO:0000256" key="6">
    <source>
        <dbReference type="RuleBase" id="RU364089"/>
    </source>
</evidence>
<evidence type="ECO:0000256" key="4">
    <source>
        <dbReference type="ARBA" id="ARBA00022801"/>
    </source>
</evidence>
<comment type="catalytic activity">
    <reaction evidence="1">
        <text>an L-aminoacyl-L-amino acid + H2O = 2 an L-alpha-amino acid</text>
        <dbReference type="Rhea" id="RHEA:48940"/>
        <dbReference type="ChEBI" id="CHEBI:15377"/>
        <dbReference type="ChEBI" id="CHEBI:59869"/>
        <dbReference type="ChEBI" id="CHEBI:77460"/>
        <dbReference type="EC" id="3.4.13.19"/>
    </reaction>
</comment>
<gene>
    <name evidence="7" type="ORF">M1R53_00285</name>
</gene>
<sequence>MACTTILVGKNASYDGSTIVARNEDSPSGIFCAKRFAVMKAKDQPRKYKAVISKVEIDLPDDPMDYTYSPSSDTKEGIWGAYGVNAKNVTMNATETLTTNELVMGADPLVEYHKDEDGTEHFGGIGEEDLVTITLPYIKSAKDGVRRLGALLEKYGTYEMNGIAFQDENEIWWLETIGGHNWMAKRVPDDAYVIMPNQLGIDEFDFDDAYGDEKEYMCSKSLKDLVKKAHLDKRMSEEEVFNPRDAFGSHDDSDHTYNTPRAWVLLRYFNPKTFFWDGYDADFRPTDDNLPWALVPEKKITIEEVKWALSNHYQGTPYDPYAKHKDEMHTGIFRPIGINRNNVLGLTQVRGYMPDDLKALHWLALGSNVFNAIVPFYTKVSKTPDYVGKAVTKPSTDNFYWINRIIGALADAHFAENASNVERYQIKINNKMNEMINKFDEEYANAKDKEAFFEKANQEISDFVEKETLDYLDKVLFTSSCLMKNGFSRSDA</sequence>
<name>A0A9E7DJ74_9FIRM</name>
<dbReference type="PANTHER" id="PTHR12994">
    <property type="entry name" value="SECERNIN"/>
    <property type="match status" value="1"/>
</dbReference>
<dbReference type="Pfam" id="PF03577">
    <property type="entry name" value="Peptidase_C69"/>
    <property type="match status" value="1"/>
</dbReference>
<dbReference type="EMBL" id="CP096649">
    <property type="protein sequence ID" value="UQK59142.1"/>
    <property type="molecule type" value="Genomic_DNA"/>
</dbReference>
<dbReference type="GO" id="GO:0070004">
    <property type="term" value="F:cysteine-type exopeptidase activity"/>
    <property type="evidence" value="ECO:0007669"/>
    <property type="project" value="InterPro"/>
</dbReference>
<proteinExistence type="inferred from homology"/>
<dbReference type="GO" id="GO:0006508">
    <property type="term" value="P:proteolysis"/>
    <property type="evidence" value="ECO:0007669"/>
    <property type="project" value="UniProtKB-KW"/>
</dbReference>
<dbReference type="InterPro" id="IPR005322">
    <property type="entry name" value="Peptidase_C69"/>
</dbReference>
<protein>
    <recommendedName>
        <fullName evidence="6">Dipeptidase</fullName>
        <ecNumber evidence="6">3.4.-.-</ecNumber>
    </recommendedName>
</protein>
<evidence type="ECO:0000256" key="2">
    <source>
        <dbReference type="ARBA" id="ARBA00007225"/>
    </source>
</evidence>
<dbReference type="RefSeq" id="WP_249242654.1">
    <property type="nucleotide sequence ID" value="NZ_CP096649.1"/>
</dbReference>
<comment type="similarity">
    <text evidence="2 6">Belongs to the peptidase C69 family.</text>
</comment>
<evidence type="ECO:0000256" key="5">
    <source>
        <dbReference type="ARBA" id="ARBA00022997"/>
    </source>
</evidence>
<keyword evidence="8" id="KW-1185">Reference proteome</keyword>